<dbReference type="EMBL" id="CP001147">
    <property type="protein sequence ID" value="ACI21879.1"/>
    <property type="molecule type" value="Genomic_DNA"/>
</dbReference>
<dbReference type="STRING" id="289376.THEYE_A0301"/>
<evidence type="ECO:0000256" key="1">
    <source>
        <dbReference type="SAM" id="Phobius"/>
    </source>
</evidence>
<dbReference type="PATRIC" id="fig|289376.4.peg.296"/>
<keyword evidence="1" id="KW-0472">Membrane</keyword>
<organism evidence="2 3">
    <name type="scientific">Thermodesulfovibrio yellowstonii (strain ATCC 51303 / DSM 11347 / YP87)</name>
    <dbReference type="NCBI Taxonomy" id="289376"/>
    <lineage>
        <taxon>Bacteria</taxon>
        <taxon>Pseudomonadati</taxon>
        <taxon>Nitrospirota</taxon>
        <taxon>Thermodesulfovibrionia</taxon>
        <taxon>Thermodesulfovibrionales</taxon>
        <taxon>Thermodesulfovibrionaceae</taxon>
        <taxon>Thermodesulfovibrio</taxon>
    </lineage>
</organism>
<keyword evidence="1" id="KW-1133">Transmembrane helix</keyword>
<dbReference type="InParanoid" id="B5YIJ0"/>
<dbReference type="HOGENOM" id="CLU_3031012_0_0_0"/>
<feature type="transmembrane region" description="Helical" evidence="1">
    <location>
        <begin position="19"/>
        <end position="38"/>
    </location>
</feature>
<proteinExistence type="predicted"/>
<evidence type="ECO:0000313" key="2">
    <source>
        <dbReference type="EMBL" id="ACI21879.1"/>
    </source>
</evidence>
<evidence type="ECO:0000313" key="3">
    <source>
        <dbReference type="Proteomes" id="UP000000718"/>
    </source>
</evidence>
<gene>
    <name evidence="2" type="ordered locus">THEYE_A0301</name>
</gene>
<sequence length="55" mass="6505">MIEVIANLINQIVDFFVKLFYICLLIAIFGLGFLNWLGMEVEKQRRMREGKEGRQ</sequence>
<keyword evidence="3" id="KW-1185">Reference proteome</keyword>
<dbReference type="EnsemblBacteria" id="ACI21879">
    <property type="protein sequence ID" value="ACI21879"/>
    <property type="gene ID" value="THEYE_A0301"/>
</dbReference>
<dbReference type="KEGG" id="tye:THEYE_A0301"/>
<name>B5YIJ0_THEYD</name>
<dbReference type="RefSeq" id="WP_012546579.1">
    <property type="nucleotide sequence ID" value="NC_011296.1"/>
</dbReference>
<accession>B5YIJ0</accession>
<reference evidence="2 3" key="2">
    <citation type="journal article" date="2015" name="Genome Announc.">
        <title>Genome Sequence of the Sulfate-Reducing Thermophilic Bacterium Thermodesulfovibrio yellowstonii Strain DSM 11347T (Phylum Nitrospirae).</title>
        <authorList>
            <person name="Bhatnagar S."/>
            <person name="Badger J.H."/>
            <person name="Madupu R."/>
            <person name="Khouri H.M."/>
            <person name="O'Connor E.M."/>
            <person name="Robb F.T."/>
            <person name="Ward N.L."/>
            <person name="Eisen J.A."/>
        </authorList>
    </citation>
    <scope>NUCLEOTIDE SEQUENCE [LARGE SCALE GENOMIC DNA]</scope>
    <source>
        <strain evidence="3">ATCC 51303 / DSM 11347 / YP87</strain>
    </source>
</reference>
<keyword evidence="1" id="KW-0812">Transmembrane</keyword>
<reference evidence="3" key="1">
    <citation type="submission" date="2008-08" db="EMBL/GenBank/DDBJ databases">
        <title>The complete genome sequence of Thermodesulfovibrio yellowstonii strain ATCC 51303 / DSM 11347 / YP87.</title>
        <authorList>
            <person name="Dodson R.J."/>
            <person name="Durkin A.S."/>
            <person name="Wu M."/>
            <person name="Eisen J."/>
            <person name="Sutton G."/>
        </authorList>
    </citation>
    <scope>NUCLEOTIDE SEQUENCE [LARGE SCALE GENOMIC DNA]</scope>
    <source>
        <strain evidence="3">ATCC 51303 / DSM 11347 / YP87</strain>
    </source>
</reference>
<dbReference type="Proteomes" id="UP000000718">
    <property type="component" value="Chromosome"/>
</dbReference>
<dbReference type="AlphaFoldDB" id="B5YIJ0"/>
<protein>
    <submittedName>
        <fullName evidence="2">CytoChrome c oxidase, subunit II, putative</fullName>
    </submittedName>
</protein>